<feature type="transmembrane region" description="Helical" evidence="14">
    <location>
        <begin position="589"/>
        <end position="608"/>
    </location>
</feature>
<evidence type="ECO:0000256" key="9">
    <source>
        <dbReference type="ARBA" id="ARBA00023170"/>
    </source>
</evidence>
<dbReference type="Gene3D" id="3.40.190.10">
    <property type="entry name" value="Periplasmic binding protein-like II"/>
    <property type="match status" value="1"/>
</dbReference>
<proteinExistence type="inferred from homology"/>
<keyword evidence="6 14" id="KW-1133">Transmembrane helix</keyword>
<dbReference type="CDD" id="cd19990">
    <property type="entry name" value="PBP1_GABAb_receptor_plant"/>
    <property type="match status" value="1"/>
</dbReference>
<comment type="similarity">
    <text evidence="2 13">Belongs to the glutamate-gated ion channel (TC 1.A.10.1) family.</text>
</comment>
<evidence type="ECO:0000256" key="12">
    <source>
        <dbReference type="ARBA" id="ARBA00023303"/>
    </source>
</evidence>
<dbReference type="InterPro" id="IPR001638">
    <property type="entry name" value="Solute-binding_3/MltF_N"/>
</dbReference>
<dbReference type="CDD" id="cd13686">
    <property type="entry name" value="GluR_Plant"/>
    <property type="match status" value="1"/>
</dbReference>
<keyword evidence="5" id="KW-0732">Signal</keyword>
<evidence type="ECO:0000256" key="11">
    <source>
        <dbReference type="ARBA" id="ARBA00023286"/>
    </source>
</evidence>
<name>A0ABM4UG47_COFAR</name>
<dbReference type="Pfam" id="PF00060">
    <property type="entry name" value="Lig_chan"/>
    <property type="match status" value="1"/>
</dbReference>
<dbReference type="SUPFAM" id="SSF53822">
    <property type="entry name" value="Periplasmic binding protein-like I"/>
    <property type="match status" value="1"/>
</dbReference>
<organism evidence="16 17">
    <name type="scientific">Coffea arabica</name>
    <name type="common">Arabian coffee</name>
    <dbReference type="NCBI Taxonomy" id="13443"/>
    <lineage>
        <taxon>Eukaryota</taxon>
        <taxon>Viridiplantae</taxon>
        <taxon>Streptophyta</taxon>
        <taxon>Embryophyta</taxon>
        <taxon>Tracheophyta</taxon>
        <taxon>Spermatophyta</taxon>
        <taxon>Magnoliopsida</taxon>
        <taxon>eudicotyledons</taxon>
        <taxon>Gunneridae</taxon>
        <taxon>Pentapetalae</taxon>
        <taxon>asterids</taxon>
        <taxon>lamiids</taxon>
        <taxon>Gentianales</taxon>
        <taxon>Rubiaceae</taxon>
        <taxon>Ixoroideae</taxon>
        <taxon>Gardenieae complex</taxon>
        <taxon>Bertiereae - Coffeeae clade</taxon>
        <taxon>Coffeeae</taxon>
        <taxon>Coffea</taxon>
    </lineage>
</organism>
<evidence type="ECO:0000256" key="1">
    <source>
        <dbReference type="ARBA" id="ARBA00004141"/>
    </source>
</evidence>
<feature type="domain" description="Ionotropic glutamate receptor C-terminal" evidence="15">
    <location>
        <begin position="470"/>
        <end position="777"/>
    </location>
</feature>
<dbReference type="InterPro" id="IPR044440">
    <property type="entry name" value="GABAb_receptor_plant_PBP1"/>
</dbReference>
<evidence type="ECO:0000256" key="14">
    <source>
        <dbReference type="SAM" id="Phobius"/>
    </source>
</evidence>
<sequence length="799" mass="90085">MQALSCLKELKLKLSNPQSLLLNFPSPEFRCPLSGQLMIDPVVIASSQAVKGMIGAIVDHNIRIGKEEIVAMDMAVEDVYNQTKQKVILCWKFFKICMLYIHVINVYSCFLLSCFHRIVARDLIKKKKAQVILGSRSWEETSSVAELGNQYGIPTLSFADPCPSWATERWPFFIQASPSKYLQMKAVAAMVQSWGWRRVNVIYEDTDSAVNGITPHLYDALQEVGAQISHLTALPSFPNASMLCGELAKLKAEQCRIFVVHASLALAERIFQMAKGMKMMEQCYVWITTDSVTGLVHSMDVSMMSSMQGVLGVERYYHDKERKYQDFYGRFQYEFGLKYAEEKNHEPGISALEAYDATWTVALAMKEGKINHQHLLDKLSITDFSGLSGKIQFSEQILAPSVNIFRIINVVGRSYLELGIWSDGIGFSVEVGENAKNNVSMEIFGKLFWPGGPLNAPRGWDIATVANAMRIGVPNASLIKRFVDVEYDPLTKSYAVSGFSIDVFKETVSYLPYFLPYSFIPFDGTYDALVEQVRLKNFDAAVGDIAIISKRCVDADFTHPHIESGLVLIVPIQSQSNRSWLFLKPSTKAMWFLIASINVYNGFVIWMIERNYCSELKGSPLNQIGTLLWLAFATLFSPQGEKLHSNLSRAATLVWLFVALIISQSYTASLTRMLTVPRLEPKVANIDTLRNSNAVIGYSRKTFVKDYLLNVLHFNPNNIKNFSSFKECAEDLKNGRIAGAFLEVPTSKVFLAKYCKSFMTTGPTYKFGGYGYVILYPFSFIEVYVCYFSHSFSAYYNFC</sequence>
<dbReference type="InterPro" id="IPR001828">
    <property type="entry name" value="ANF_lig-bd_rcpt"/>
</dbReference>
<evidence type="ECO:0000259" key="15">
    <source>
        <dbReference type="SMART" id="SM00079"/>
    </source>
</evidence>
<keyword evidence="16" id="KW-1185">Reference proteome</keyword>
<dbReference type="PIRSF" id="PIRSF037090">
    <property type="entry name" value="Iontro_Glu-like_rcpt_pln"/>
    <property type="match status" value="1"/>
</dbReference>
<keyword evidence="11 13" id="KW-1071">Ligand-gated ion channel</keyword>
<dbReference type="Gene3D" id="3.40.50.2300">
    <property type="match status" value="2"/>
</dbReference>
<dbReference type="GeneID" id="113689596"/>
<keyword evidence="4 14" id="KW-0812">Transmembrane</keyword>
<evidence type="ECO:0000256" key="4">
    <source>
        <dbReference type="ARBA" id="ARBA00022692"/>
    </source>
</evidence>
<reference evidence="17" key="1">
    <citation type="submission" date="2025-08" db="UniProtKB">
        <authorList>
            <consortium name="RefSeq"/>
        </authorList>
    </citation>
    <scope>IDENTIFICATION</scope>
    <source>
        <tissue evidence="17">Leaves</tissue>
    </source>
</reference>
<comment type="subcellular location">
    <subcellularLocation>
        <location evidence="1">Membrane</location>
        <topology evidence="1">Multi-pass membrane protein</topology>
    </subcellularLocation>
</comment>
<feature type="transmembrane region" description="Helical" evidence="14">
    <location>
        <begin position="650"/>
        <end position="668"/>
    </location>
</feature>
<dbReference type="PANTHER" id="PTHR34836">
    <property type="entry name" value="OS06G0188250 PROTEIN"/>
    <property type="match status" value="1"/>
</dbReference>
<keyword evidence="3 13" id="KW-0813">Transport</keyword>
<feature type="transmembrane region" description="Helical" evidence="14">
    <location>
        <begin position="620"/>
        <end position="638"/>
    </location>
</feature>
<evidence type="ECO:0000256" key="5">
    <source>
        <dbReference type="ARBA" id="ARBA00022729"/>
    </source>
</evidence>
<keyword evidence="8 13" id="KW-0472">Membrane</keyword>
<comment type="function">
    <text evidence="13">Glutamate-gated receptor that probably acts as non-selective cation channel.</text>
</comment>
<evidence type="ECO:0000313" key="16">
    <source>
        <dbReference type="Proteomes" id="UP001652660"/>
    </source>
</evidence>
<dbReference type="Pfam" id="PF01094">
    <property type="entry name" value="ANF_receptor"/>
    <property type="match status" value="1"/>
</dbReference>
<evidence type="ECO:0000313" key="17">
    <source>
        <dbReference type="RefSeq" id="XP_071906242.1"/>
    </source>
</evidence>
<dbReference type="RefSeq" id="XP_071906242.1">
    <property type="nucleotide sequence ID" value="XM_072050141.1"/>
</dbReference>
<evidence type="ECO:0000256" key="7">
    <source>
        <dbReference type="ARBA" id="ARBA00023065"/>
    </source>
</evidence>
<dbReference type="SUPFAM" id="SSF53850">
    <property type="entry name" value="Periplasmic binding protein-like II"/>
    <property type="match status" value="1"/>
</dbReference>
<accession>A0ABM4UG47</accession>
<evidence type="ECO:0000256" key="10">
    <source>
        <dbReference type="ARBA" id="ARBA00023180"/>
    </source>
</evidence>
<keyword evidence="9 13" id="KW-0675">Receptor</keyword>
<keyword evidence="12 13" id="KW-0407">Ion channel</keyword>
<evidence type="ECO:0000256" key="8">
    <source>
        <dbReference type="ARBA" id="ARBA00023136"/>
    </source>
</evidence>
<keyword evidence="7 13" id="KW-0406">Ion transport</keyword>
<dbReference type="SMART" id="SM00079">
    <property type="entry name" value="PBPe"/>
    <property type="match status" value="1"/>
</dbReference>
<dbReference type="PANTHER" id="PTHR34836:SF9">
    <property type="entry name" value="RECEPTOR LIGAND BINDING REGION DOMAIN-CONTAINING PROTEIN"/>
    <property type="match status" value="1"/>
</dbReference>
<keyword evidence="10" id="KW-0325">Glycoprotein</keyword>
<dbReference type="InterPro" id="IPR028082">
    <property type="entry name" value="Peripla_BP_I"/>
</dbReference>
<dbReference type="Gene3D" id="1.10.287.70">
    <property type="match status" value="1"/>
</dbReference>
<gene>
    <name evidence="17" type="primary">LOC113689596</name>
</gene>
<feature type="transmembrane region" description="Helical" evidence="14">
    <location>
        <begin position="769"/>
        <end position="788"/>
    </location>
</feature>
<evidence type="ECO:0000256" key="6">
    <source>
        <dbReference type="ARBA" id="ARBA00022989"/>
    </source>
</evidence>
<protein>
    <recommendedName>
        <fullName evidence="13">Glutamate receptor</fullName>
    </recommendedName>
</protein>
<evidence type="ECO:0000256" key="2">
    <source>
        <dbReference type="ARBA" id="ARBA00008685"/>
    </source>
</evidence>
<dbReference type="InterPro" id="IPR017103">
    <property type="entry name" value="Iontropic_Glu_rcpt_pln"/>
</dbReference>
<dbReference type="Pfam" id="PF00497">
    <property type="entry name" value="SBP_bac_3"/>
    <property type="match status" value="1"/>
</dbReference>
<dbReference type="InterPro" id="IPR001320">
    <property type="entry name" value="Iontro_rcpt_C"/>
</dbReference>
<dbReference type="Proteomes" id="UP001652660">
    <property type="component" value="Chromosome 5c"/>
</dbReference>
<evidence type="ECO:0000256" key="3">
    <source>
        <dbReference type="ARBA" id="ARBA00022448"/>
    </source>
</evidence>
<evidence type="ECO:0000256" key="13">
    <source>
        <dbReference type="PIRNR" id="PIRNR037090"/>
    </source>
</evidence>
<dbReference type="InterPro" id="IPR015683">
    <property type="entry name" value="Ionotropic_Glu_rcpt"/>
</dbReference>